<dbReference type="KEGG" id="cbae:COR50_16200"/>
<accession>A0A291QX22</accession>
<dbReference type="EMBL" id="CP023777">
    <property type="protein sequence ID" value="ATL48579.1"/>
    <property type="molecule type" value="Genomic_DNA"/>
</dbReference>
<evidence type="ECO:0008006" key="4">
    <source>
        <dbReference type="Google" id="ProtNLM"/>
    </source>
</evidence>
<feature type="signal peptide" evidence="1">
    <location>
        <begin position="1"/>
        <end position="17"/>
    </location>
</feature>
<dbReference type="PROSITE" id="PS51257">
    <property type="entry name" value="PROKAR_LIPOPROTEIN"/>
    <property type="match status" value="1"/>
</dbReference>
<organism evidence="2 3">
    <name type="scientific">Chitinophaga caeni</name>
    <dbReference type="NCBI Taxonomy" id="2029983"/>
    <lineage>
        <taxon>Bacteria</taxon>
        <taxon>Pseudomonadati</taxon>
        <taxon>Bacteroidota</taxon>
        <taxon>Chitinophagia</taxon>
        <taxon>Chitinophagales</taxon>
        <taxon>Chitinophagaceae</taxon>
        <taxon>Chitinophaga</taxon>
    </lineage>
</organism>
<name>A0A291QX22_9BACT</name>
<feature type="chain" id="PRO_5013376129" description="Lipoprotein" evidence="1">
    <location>
        <begin position="18"/>
        <end position="199"/>
    </location>
</feature>
<evidence type="ECO:0000313" key="2">
    <source>
        <dbReference type="EMBL" id="ATL48579.1"/>
    </source>
</evidence>
<gene>
    <name evidence="2" type="ORF">COR50_16200</name>
</gene>
<evidence type="ECO:0000313" key="3">
    <source>
        <dbReference type="Proteomes" id="UP000220133"/>
    </source>
</evidence>
<dbReference type="AlphaFoldDB" id="A0A291QX22"/>
<sequence length="199" mass="22758">MKRTLLFLLLGSLIACQQTPKKSTAPEATGVQVDTLINDDYVFLEIDKFSNGQFQLKWGDHSFLNTTPDTLEASAHPDLKWYNEEMICLEGACGNKCSFAYILPLQENALPRQYLYPVTYLPDDNLILYSTNIIKDKNLATVESLDNGKKMDIRVKYFPGTPPFEAIDSAAFESRKLLYLRWKHVTGKKVVRIFNIRLK</sequence>
<dbReference type="Proteomes" id="UP000220133">
    <property type="component" value="Chromosome"/>
</dbReference>
<protein>
    <recommendedName>
        <fullName evidence="4">Lipoprotein</fullName>
    </recommendedName>
</protein>
<evidence type="ECO:0000256" key="1">
    <source>
        <dbReference type="SAM" id="SignalP"/>
    </source>
</evidence>
<keyword evidence="1" id="KW-0732">Signal</keyword>
<keyword evidence="3" id="KW-1185">Reference proteome</keyword>
<reference evidence="2 3" key="1">
    <citation type="submission" date="2017-10" db="EMBL/GenBank/DDBJ databases">
        <title>Paenichitinophaga pekingensis gen. nov., sp. nov., isolated from activated sludge.</title>
        <authorList>
            <person name="Jin D."/>
            <person name="Kong X."/>
            <person name="Deng Y."/>
            <person name="Bai Z."/>
        </authorList>
    </citation>
    <scope>NUCLEOTIDE SEQUENCE [LARGE SCALE GENOMIC DNA]</scope>
    <source>
        <strain evidence="2 3">13</strain>
    </source>
</reference>
<dbReference type="OrthoDB" id="9849235at2"/>
<proteinExistence type="predicted"/>
<dbReference type="RefSeq" id="WP_098194952.1">
    <property type="nucleotide sequence ID" value="NZ_CP023777.1"/>
</dbReference>